<reference evidence="3" key="2">
    <citation type="submission" date="2021-04" db="EMBL/GenBank/DDBJ databases">
        <authorList>
            <person name="Gilroy R."/>
        </authorList>
    </citation>
    <scope>NUCLEOTIDE SEQUENCE</scope>
    <source>
        <strain evidence="3">CHK192-8294</strain>
    </source>
</reference>
<dbReference type="Proteomes" id="UP000823921">
    <property type="component" value="Unassembled WGS sequence"/>
</dbReference>
<comment type="caution">
    <text evidence="3">The sequence shown here is derived from an EMBL/GenBank/DDBJ whole genome shotgun (WGS) entry which is preliminary data.</text>
</comment>
<proteinExistence type="predicted"/>
<protein>
    <recommendedName>
        <fullName evidence="2">CobB/CobQ-like glutamine amidotransferase domain-containing protein</fullName>
    </recommendedName>
</protein>
<dbReference type="SUPFAM" id="SSF52317">
    <property type="entry name" value="Class I glutamine amidotransferase-like"/>
    <property type="match status" value="1"/>
</dbReference>
<dbReference type="InterPro" id="IPR011698">
    <property type="entry name" value="GATase_3"/>
</dbReference>
<dbReference type="InterPro" id="IPR029062">
    <property type="entry name" value="Class_I_gatase-like"/>
</dbReference>
<evidence type="ECO:0000256" key="1">
    <source>
        <dbReference type="ARBA" id="ARBA00022962"/>
    </source>
</evidence>
<sequence length="245" mass="26621">MNIKLLHLYPQAMSLYGEYANLTLLGRYLTWRGAQVEIQTVGCDDAPDFAGADLIYMGAGTERTQKAALGWLTPYKDALKEAAEHSLLLFTGNAMELLGKSVTDRTGKVYEALGFGDFTTVETDKRVPHDAIAKTGLFPEPVVGFMNKCSTTSGVEEPLFEAMTMGMGNGQKGGAEGFRRGNVVGTHITGPVLVKNPAFLAWIAERILENRGEALPVPADKPDWLIHAEKAYQVTLEELSALANK</sequence>
<evidence type="ECO:0000313" key="4">
    <source>
        <dbReference type="Proteomes" id="UP000823921"/>
    </source>
</evidence>
<keyword evidence="1" id="KW-0315">Glutamine amidotransferase</keyword>
<dbReference type="EMBL" id="DWXO01000094">
    <property type="protein sequence ID" value="HJB81302.1"/>
    <property type="molecule type" value="Genomic_DNA"/>
</dbReference>
<feature type="domain" description="CobB/CobQ-like glutamine amidotransferase" evidence="2">
    <location>
        <begin position="6"/>
        <end position="193"/>
    </location>
</feature>
<gene>
    <name evidence="3" type="ORF">H9712_09960</name>
</gene>
<evidence type="ECO:0000259" key="2">
    <source>
        <dbReference type="Pfam" id="PF07685"/>
    </source>
</evidence>
<accession>A0A9D2SBF6</accession>
<dbReference type="AlphaFoldDB" id="A0A9D2SBF6"/>
<reference evidence="3" key="1">
    <citation type="journal article" date="2021" name="PeerJ">
        <title>Extensive microbial diversity within the chicken gut microbiome revealed by metagenomics and culture.</title>
        <authorList>
            <person name="Gilroy R."/>
            <person name="Ravi A."/>
            <person name="Getino M."/>
            <person name="Pursley I."/>
            <person name="Horton D.L."/>
            <person name="Alikhan N.F."/>
            <person name="Baker D."/>
            <person name="Gharbi K."/>
            <person name="Hall N."/>
            <person name="Watson M."/>
            <person name="Adriaenssens E.M."/>
            <person name="Foster-Nyarko E."/>
            <person name="Jarju S."/>
            <person name="Secka A."/>
            <person name="Antonio M."/>
            <person name="Oren A."/>
            <person name="Chaudhuri R.R."/>
            <person name="La Ragione R."/>
            <person name="Hildebrand F."/>
            <person name="Pallen M.J."/>
        </authorList>
    </citation>
    <scope>NUCLEOTIDE SEQUENCE</scope>
    <source>
        <strain evidence="3">CHK192-8294</strain>
    </source>
</reference>
<name>A0A9D2SBF6_9FIRM</name>
<dbReference type="GO" id="GO:0003824">
    <property type="term" value="F:catalytic activity"/>
    <property type="evidence" value="ECO:0007669"/>
    <property type="project" value="InterPro"/>
</dbReference>
<evidence type="ECO:0000313" key="3">
    <source>
        <dbReference type="EMBL" id="HJB81302.1"/>
    </source>
</evidence>
<organism evidence="3 4">
    <name type="scientific">Candidatus Flavonifractor intestinigallinarum</name>
    <dbReference type="NCBI Taxonomy" id="2838586"/>
    <lineage>
        <taxon>Bacteria</taxon>
        <taxon>Bacillati</taxon>
        <taxon>Bacillota</taxon>
        <taxon>Clostridia</taxon>
        <taxon>Eubacteriales</taxon>
        <taxon>Oscillospiraceae</taxon>
        <taxon>Flavonifractor</taxon>
    </lineage>
</organism>
<dbReference type="Pfam" id="PF07685">
    <property type="entry name" value="GATase_3"/>
    <property type="match status" value="1"/>
</dbReference>